<dbReference type="AlphaFoldDB" id="A0AAE4ZDM1"/>
<dbReference type="Pfam" id="PF12867">
    <property type="entry name" value="DinB_2"/>
    <property type="match status" value="1"/>
</dbReference>
<evidence type="ECO:0000313" key="3">
    <source>
        <dbReference type="Proteomes" id="UP000702544"/>
    </source>
</evidence>
<evidence type="ECO:0000313" key="2">
    <source>
        <dbReference type="EMBL" id="NIR76630.1"/>
    </source>
</evidence>
<dbReference type="Proteomes" id="UP000702544">
    <property type="component" value="Unassembled WGS sequence"/>
</dbReference>
<accession>A0AAE4ZDM1</accession>
<dbReference type="Gene3D" id="1.20.120.450">
    <property type="entry name" value="dinb family like domain"/>
    <property type="match status" value="1"/>
</dbReference>
<evidence type="ECO:0000259" key="1">
    <source>
        <dbReference type="Pfam" id="PF12867"/>
    </source>
</evidence>
<feature type="domain" description="DinB-like" evidence="1">
    <location>
        <begin position="38"/>
        <end position="164"/>
    </location>
</feature>
<gene>
    <name evidence="2" type="ORF">GWO12_16235</name>
</gene>
<dbReference type="EMBL" id="JAACAK010000137">
    <property type="protein sequence ID" value="NIR76630.1"/>
    <property type="molecule type" value="Genomic_DNA"/>
</dbReference>
<comment type="caution">
    <text evidence="2">The sequence shown here is derived from an EMBL/GenBank/DDBJ whole genome shotgun (WGS) entry which is preliminary data.</text>
</comment>
<reference evidence="2 3" key="1">
    <citation type="submission" date="2020-01" db="EMBL/GenBank/DDBJ databases">
        <title>Genomes assembled from Gulf of Kutch pelagic sediment metagenomes.</title>
        <authorList>
            <person name="Chandrashekar M."/>
            <person name="Mahajan M.S."/>
            <person name="Dave K.J."/>
            <person name="Vatsa P."/>
            <person name="Nathani N.M."/>
        </authorList>
    </citation>
    <scope>NUCLEOTIDE SEQUENCE [LARGE SCALE GENOMIC DNA]</scope>
    <source>
        <strain evidence="2">KS3-K002</strain>
    </source>
</reference>
<organism evidence="2 3">
    <name type="scientific">Candidatus Kutchimonas denitrificans</name>
    <dbReference type="NCBI Taxonomy" id="3056748"/>
    <lineage>
        <taxon>Bacteria</taxon>
        <taxon>Pseudomonadati</taxon>
        <taxon>Gemmatimonadota</taxon>
        <taxon>Gemmatimonadia</taxon>
        <taxon>Candidatus Palauibacterales</taxon>
        <taxon>Candidatus Palauibacteraceae</taxon>
        <taxon>Candidatus Kutchimonas</taxon>
    </lineage>
</organism>
<dbReference type="InterPro" id="IPR034660">
    <property type="entry name" value="DinB/YfiT-like"/>
</dbReference>
<name>A0AAE4ZDM1_9BACT</name>
<sequence length="171" mass="19920">MIARPDRSEHDAYFARYIDLVPEGDILEILAGELETTCGLLRDVPPDRERYRYAAGKWSIREVLGHLIDSERMFQYRALSFARQDPAHLPNFDEGDYARWSNAHDRSLADLMDEFEDVRRAGIALFKSFTPEMLVRTGRASAYRFSVRTFPYVIAGHEIHHRGVLLERYLK</sequence>
<proteinExistence type="predicted"/>
<dbReference type="InterPro" id="IPR024775">
    <property type="entry name" value="DinB-like"/>
</dbReference>
<protein>
    <submittedName>
        <fullName evidence="2">DinB family protein</fullName>
    </submittedName>
</protein>
<dbReference type="SUPFAM" id="SSF109854">
    <property type="entry name" value="DinB/YfiT-like putative metalloenzymes"/>
    <property type="match status" value="1"/>
</dbReference>